<evidence type="ECO:0000259" key="1">
    <source>
        <dbReference type="Pfam" id="PF24626"/>
    </source>
</evidence>
<gene>
    <name evidence="2" type="ORF">AAHA92_01193</name>
</gene>
<proteinExistence type="predicted"/>
<dbReference type="Gene3D" id="3.30.420.10">
    <property type="entry name" value="Ribonuclease H-like superfamily/Ribonuclease H"/>
    <property type="match status" value="1"/>
</dbReference>
<dbReference type="EMBL" id="JBEAFC010000001">
    <property type="protein sequence ID" value="KAL1569754.1"/>
    <property type="molecule type" value="Genomic_DNA"/>
</dbReference>
<comment type="caution">
    <text evidence="2">The sequence shown here is derived from an EMBL/GenBank/DDBJ whole genome shotgun (WGS) entry which is preliminary data.</text>
</comment>
<dbReference type="PANTHER" id="PTHR35046">
    <property type="entry name" value="ZINC KNUCKLE (CCHC-TYPE) FAMILY PROTEIN"/>
    <property type="match status" value="1"/>
</dbReference>
<evidence type="ECO:0000313" key="2">
    <source>
        <dbReference type="EMBL" id="KAL1569754.1"/>
    </source>
</evidence>
<dbReference type="SUPFAM" id="SSF53098">
    <property type="entry name" value="Ribonuclease H-like"/>
    <property type="match status" value="1"/>
</dbReference>
<evidence type="ECO:0000313" key="3">
    <source>
        <dbReference type="Proteomes" id="UP001567538"/>
    </source>
</evidence>
<dbReference type="InterPro" id="IPR036397">
    <property type="entry name" value="RNaseH_sf"/>
</dbReference>
<accession>A0ABD1IPH9</accession>
<reference evidence="2 3" key="1">
    <citation type="submission" date="2024-06" db="EMBL/GenBank/DDBJ databases">
        <title>A chromosome level genome sequence of Diviner's sage (Salvia divinorum).</title>
        <authorList>
            <person name="Ford S.A."/>
            <person name="Ro D.-K."/>
            <person name="Ness R.W."/>
            <person name="Phillips M.A."/>
        </authorList>
    </citation>
    <scope>NUCLEOTIDE SEQUENCE [LARGE SCALE GENOMIC DNA]</scope>
    <source>
        <strain evidence="2">SAF-2024a</strain>
        <tissue evidence="2">Leaf</tissue>
    </source>
</reference>
<dbReference type="AlphaFoldDB" id="A0ABD1IPH9"/>
<dbReference type="PANTHER" id="PTHR35046:SF9">
    <property type="entry name" value="RNA-DIRECTED DNA POLYMERASE"/>
    <property type="match status" value="1"/>
</dbReference>
<dbReference type="InterPro" id="IPR012337">
    <property type="entry name" value="RNaseH-like_sf"/>
</dbReference>
<organism evidence="2 3">
    <name type="scientific">Salvia divinorum</name>
    <name type="common">Maria pastora</name>
    <name type="synonym">Diviner's sage</name>
    <dbReference type="NCBI Taxonomy" id="28513"/>
    <lineage>
        <taxon>Eukaryota</taxon>
        <taxon>Viridiplantae</taxon>
        <taxon>Streptophyta</taxon>
        <taxon>Embryophyta</taxon>
        <taxon>Tracheophyta</taxon>
        <taxon>Spermatophyta</taxon>
        <taxon>Magnoliopsida</taxon>
        <taxon>eudicotyledons</taxon>
        <taxon>Gunneridae</taxon>
        <taxon>Pentapetalae</taxon>
        <taxon>asterids</taxon>
        <taxon>lamiids</taxon>
        <taxon>Lamiales</taxon>
        <taxon>Lamiaceae</taxon>
        <taxon>Nepetoideae</taxon>
        <taxon>Mentheae</taxon>
        <taxon>Salviinae</taxon>
        <taxon>Salvia</taxon>
        <taxon>Salvia subgen. Calosphace</taxon>
    </lineage>
</organism>
<dbReference type="Proteomes" id="UP001567538">
    <property type="component" value="Unassembled WGS sequence"/>
</dbReference>
<feature type="domain" description="Tf2-1-like SH3-like" evidence="1">
    <location>
        <begin position="213"/>
        <end position="274"/>
    </location>
</feature>
<name>A0ABD1IPH9_SALDI</name>
<dbReference type="InterPro" id="IPR056924">
    <property type="entry name" value="SH3_Tf2-1"/>
</dbReference>
<keyword evidence="3" id="KW-1185">Reference proteome</keyword>
<sequence>MMKRLVEKFYGHCIECRQAKSKSSNFGLYTPLPSPTHPWVDISIDFVFPKRNDSIFVVMDRLSKMAHFIPCRKTIDARLGTKLLFSTIAHPQTYGQTEVVNHSLGTLLRALVFENKTSWEECLPIAEFAYNRTLHSTTQLSPFEVVYGFNPLTPLDLSMVDLSLPCMLDVGSGEKAKFVKDLHVQVQKRIRRKGEQVVLRVNKERKKMVFQPGDCLWVHFRKIHFPDKTRGKLAPRGDGPFLVLERINDNAYVIDLPGEYNVSCTFNMADLSPYDLVRNPDLMTNPSQEGENDANPLRLEGRTMTRAMTRCAQEGLSNPIQKVVQEESSRSEVLAMKHILSAGAGDSPVRVALMRQLSYPAGCHQEGYKKAEDFTRLDGLQIQILPRRDG</sequence>
<dbReference type="Pfam" id="PF24626">
    <property type="entry name" value="SH3_Tf2-1"/>
    <property type="match status" value="1"/>
</dbReference>
<protein>
    <recommendedName>
        <fullName evidence="1">Tf2-1-like SH3-like domain-containing protein</fullName>
    </recommendedName>
</protein>